<evidence type="ECO:0000313" key="2">
    <source>
        <dbReference type="Proteomes" id="UP000053263"/>
    </source>
</evidence>
<keyword evidence="2" id="KW-1185">Reference proteome</keyword>
<organism evidence="1 2">
    <name type="scientific">Plicaturopsis crispa FD-325 SS-3</name>
    <dbReference type="NCBI Taxonomy" id="944288"/>
    <lineage>
        <taxon>Eukaryota</taxon>
        <taxon>Fungi</taxon>
        <taxon>Dikarya</taxon>
        <taxon>Basidiomycota</taxon>
        <taxon>Agaricomycotina</taxon>
        <taxon>Agaricomycetes</taxon>
        <taxon>Agaricomycetidae</taxon>
        <taxon>Amylocorticiales</taxon>
        <taxon>Amylocorticiaceae</taxon>
        <taxon>Plicatura</taxon>
        <taxon>Plicaturopsis crispa</taxon>
    </lineage>
</organism>
<dbReference type="AlphaFoldDB" id="A0A0C9SQ12"/>
<name>A0A0C9SQ12_PLICR</name>
<protein>
    <submittedName>
        <fullName evidence="1">Uncharacterized protein</fullName>
    </submittedName>
</protein>
<dbReference type="HOGENOM" id="CLU_1845941_0_0_1"/>
<sequence>MAHRLACYAQFKLANPTTWRDLVIRHFELGALLDADQTVGDRKWAFGKYVERLEYMIYHNEKTYGFQTALVACGNLTNADRGLGLFLETKLASGTFATRFRADKDEAQGHLFAQVAHNASMEIVDAKWGDTGEIDSETK</sequence>
<dbReference type="OrthoDB" id="2633939at2759"/>
<dbReference type="EMBL" id="KN832580">
    <property type="protein sequence ID" value="KII83202.1"/>
    <property type="molecule type" value="Genomic_DNA"/>
</dbReference>
<proteinExistence type="predicted"/>
<reference evidence="1 2" key="1">
    <citation type="submission" date="2014-06" db="EMBL/GenBank/DDBJ databases">
        <title>Evolutionary Origins and Diversification of the Mycorrhizal Mutualists.</title>
        <authorList>
            <consortium name="DOE Joint Genome Institute"/>
            <consortium name="Mycorrhizal Genomics Consortium"/>
            <person name="Kohler A."/>
            <person name="Kuo A."/>
            <person name="Nagy L.G."/>
            <person name="Floudas D."/>
            <person name="Copeland A."/>
            <person name="Barry K.W."/>
            <person name="Cichocki N."/>
            <person name="Veneault-Fourrey C."/>
            <person name="LaButti K."/>
            <person name="Lindquist E.A."/>
            <person name="Lipzen A."/>
            <person name="Lundell T."/>
            <person name="Morin E."/>
            <person name="Murat C."/>
            <person name="Riley R."/>
            <person name="Ohm R."/>
            <person name="Sun H."/>
            <person name="Tunlid A."/>
            <person name="Henrissat B."/>
            <person name="Grigoriev I.V."/>
            <person name="Hibbett D.S."/>
            <person name="Martin F."/>
        </authorList>
    </citation>
    <scope>NUCLEOTIDE SEQUENCE [LARGE SCALE GENOMIC DNA]</scope>
    <source>
        <strain evidence="1 2">FD-325 SS-3</strain>
    </source>
</reference>
<gene>
    <name evidence="1" type="ORF">PLICRDRAFT_180604</name>
</gene>
<dbReference type="Proteomes" id="UP000053263">
    <property type="component" value="Unassembled WGS sequence"/>
</dbReference>
<evidence type="ECO:0000313" key="1">
    <source>
        <dbReference type="EMBL" id="KII83202.1"/>
    </source>
</evidence>
<accession>A0A0C9SQ12</accession>